<evidence type="ECO:0000313" key="2">
    <source>
        <dbReference type="EMBL" id="MBU9728905.1"/>
    </source>
</evidence>
<keyword evidence="3" id="KW-1185">Reference proteome</keyword>
<dbReference type="Pfam" id="PF21758">
    <property type="entry name" value="PAC_bac"/>
    <property type="match status" value="1"/>
</dbReference>
<protein>
    <recommendedName>
        <fullName evidence="1">Prenylated flavin chaperone LpdD-like domain-containing protein</fullName>
    </recommendedName>
</protein>
<evidence type="ECO:0000313" key="3">
    <source>
        <dbReference type="Proteomes" id="UP001314681"/>
    </source>
</evidence>
<dbReference type="Proteomes" id="UP001314681">
    <property type="component" value="Unassembled WGS sequence"/>
</dbReference>
<dbReference type="EMBL" id="JAHQCX010000025">
    <property type="protein sequence ID" value="MBU9728905.1"/>
    <property type="molecule type" value="Genomic_DNA"/>
</dbReference>
<proteinExistence type="predicted"/>
<dbReference type="InterPro" id="IPR048844">
    <property type="entry name" value="LpdD_chaperone-like"/>
</dbReference>
<comment type="caution">
    <text evidence="2">The sequence shown here is derived from an EMBL/GenBank/DDBJ whole genome shotgun (WGS) entry which is preliminary data.</text>
</comment>
<gene>
    <name evidence="2" type="ORF">KTH90_23215</name>
</gene>
<sequence length="126" mass="13955">MSRKDYWYEKEQLKIEIQQMGEDLCIHFYGGDRGHIGSVAMAEPRPSLTGSGKISATVSVYTYAGHKDDILASTIAREVSAKLNRKCVVAVGIHYDHFTPDHLTAVNEITEKIPIMAEETYGALPA</sequence>
<feature type="domain" description="Prenylated flavin chaperone LpdD-like" evidence="1">
    <location>
        <begin position="10"/>
        <end position="113"/>
    </location>
</feature>
<dbReference type="RefSeq" id="WP_158350995.1">
    <property type="nucleotide sequence ID" value="NZ_JAHQCX010000025.1"/>
</dbReference>
<reference evidence="2 3" key="1">
    <citation type="submission" date="2021-06" db="EMBL/GenBank/DDBJ databases">
        <title>Description of novel taxa of the family Lachnospiraceae.</title>
        <authorList>
            <person name="Chaplin A.V."/>
            <person name="Sokolova S.R."/>
            <person name="Pikina A.P."/>
            <person name="Korzhanova M."/>
            <person name="Belova V."/>
            <person name="Korostin D."/>
            <person name="Efimov B.A."/>
        </authorList>
    </citation>
    <scope>NUCLEOTIDE SEQUENCE [LARGE SCALE GENOMIC DNA]</scope>
    <source>
        <strain evidence="2 3">ASD4241</strain>
    </source>
</reference>
<accession>A0ABS6KEG7</accession>
<evidence type="ECO:0000259" key="1">
    <source>
        <dbReference type="Pfam" id="PF21758"/>
    </source>
</evidence>
<organism evidence="2 3">
    <name type="scientific">Diplocloster modestus</name>
    <dbReference type="NCBI Taxonomy" id="2850322"/>
    <lineage>
        <taxon>Bacteria</taxon>
        <taxon>Bacillati</taxon>
        <taxon>Bacillota</taxon>
        <taxon>Clostridia</taxon>
        <taxon>Lachnospirales</taxon>
        <taxon>Lachnospiraceae</taxon>
        <taxon>Diplocloster</taxon>
    </lineage>
</organism>
<name>A0ABS6KEG7_9FIRM</name>